<organism evidence="1 2">
    <name type="scientific">Mycena metata</name>
    <dbReference type="NCBI Taxonomy" id="1033252"/>
    <lineage>
        <taxon>Eukaryota</taxon>
        <taxon>Fungi</taxon>
        <taxon>Dikarya</taxon>
        <taxon>Basidiomycota</taxon>
        <taxon>Agaricomycotina</taxon>
        <taxon>Agaricomycetes</taxon>
        <taxon>Agaricomycetidae</taxon>
        <taxon>Agaricales</taxon>
        <taxon>Marasmiineae</taxon>
        <taxon>Mycenaceae</taxon>
        <taxon>Mycena</taxon>
    </lineage>
</organism>
<accession>A0AAD7HYA4</accession>
<proteinExistence type="predicted"/>
<dbReference type="Proteomes" id="UP001215598">
    <property type="component" value="Unassembled WGS sequence"/>
</dbReference>
<dbReference type="AlphaFoldDB" id="A0AAD7HYA4"/>
<gene>
    <name evidence="1" type="ORF">B0H16DRAFT_1696990</name>
</gene>
<keyword evidence="2" id="KW-1185">Reference proteome</keyword>
<dbReference type="EMBL" id="JARKIB010000161">
    <property type="protein sequence ID" value="KAJ7730139.1"/>
    <property type="molecule type" value="Genomic_DNA"/>
</dbReference>
<protein>
    <submittedName>
        <fullName evidence="1">Uncharacterized protein</fullName>
    </submittedName>
</protein>
<comment type="caution">
    <text evidence="1">The sequence shown here is derived from an EMBL/GenBank/DDBJ whole genome shotgun (WGS) entry which is preliminary data.</text>
</comment>
<sequence>MAIRFSAAIIYKQPIRASRAHLTGESVGVEKKTSEGINGTPEISTYPWLSKSSRLSNSEALKSQASRLQGVGFGTEALHEYNARSALSDRSTVLGAVNTAPRAAKGAPMPTPPTVCSQSTAGISIEREAVCYSVSIPARLLDRLENQQSGFPVGVAFGGTQARFLPIVLGVADNASKSLWRGWNGKVSAQRVCKGKPELRGETSQEGPIVVTVLATHAVEVPIFGVVDGHGNGF</sequence>
<evidence type="ECO:0000313" key="2">
    <source>
        <dbReference type="Proteomes" id="UP001215598"/>
    </source>
</evidence>
<evidence type="ECO:0000313" key="1">
    <source>
        <dbReference type="EMBL" id="KAJ7730139.1"/>
    </source>
</evidence>
<name>A0AAD7HYA4_9AGAR</name>
<reference evidence="1" key="1">
    <citation type="submission" date="2023-03" db="EMBL/GenBank/DDBJ databases">
        <title>Massive genome expansion in bonnet fungi (Mycena s.s.) driven by repeated elements and novel gene families across ecological guilds.</title>
        <authorList>
            <consortium name="Lawrence Berkeley National Laboratory"/>
            <person name="Harder C.B."/>
            <person name="Miyauchi S."/>
            <person name="Viragh M."/>
            <person name="Kuo A."/>
            <person name="Thoen E."/>
            <person name="Andreopoulos B."/>
            <person name="Lu D."/>
            <person name="Skrede I."/>
            <person name="Drula E."/>
            <person name="Henrissat B."/>
            <person name="Morin E."/>
            <person name="Kohler A."/>
            <person name="Barry K."/>
            <person name="LaButti K."/>
            <person name="Morin E."/>
            <person name="Salamov A."/>
            <person name="Lipzen A."/>
            <person name="Mereny Z."/>
            <person name="Hegedus B."/>
            <person name="Baldrian P."/>
            <person name="Stursova M."/>
            <person name="Weitz H."/>
            <person name="Taylor A."/>
            <person name="Grigoriev I.V."/>
            <person name="Nagy L.G."/>
            <person name="Martin F."/>
            <person name="Kauserud H."/>
        </authorList>
    </citation>
    <scope>NUCLEOTIDE SEQUENCE</scope>
    <source>
        <strain evidence="1">CBHHK182m</strain>
    </source>
</reference>